<evidence type="ECO:0000259" key="14">
    <source>
        <dbReference type="Pfam" id="PF02705"/>
    </source>
</evidence>
<feature type="transmembrane region" description="Helical" evidence="13">
    <location>
        <begin position="351"/>
        <end position="371"/>
    </location>
</feature>
<organism evidence="16 17">
    <name type="scientific">Sphingomonas natans</name>
    <dbReference type="NCBI Taxonomy" id="3063330"/>
    <lineage>
        <taxon>Bacteria</taxon>
        <taxon>Pseudomonadati</taxon>
        <taxon>Pseudomonadota</taxon>
        <taxon>Alphaproteobacteria</taxon>
        <taxon>Sphingomonadales</taxon>
        <taxon>Sphingomonadaceae</taxon>
        <taxon>Sphingomonas</taxon>
    </lineage>
</organism>
<feature type="transmembrane region" description="Helical" evidence="13">
    <location>
        <begin position="259"/>
        <end position="281"/>
    </location>
</feature>
<evidence type="ECO:0000313" key="17">
    <source>
        <dbReference type="Proteomes" id="UP001169764"/>
    </source>
</evidence>
<proteinExistence type="inferred from homology"/>
<comment type="catalytic activity">
    <reaction evidence="13">
        <text>K(+)(in) + H(+)(in) = K(+)(out) + H(+)(out)</text>
        <dbReference type="Rhea" id="RHEA:28490"/>
        <dbReference type="ChEBI" id="CHEBI:15378"/>
        <dbReference type="ChEBI" id="CHEBI:29103"/>
    </reaction>
</comment>
<feature type="domain" description="K+ potassium transporter integral membrane" evidence="14">
    <location>
        <begin position="25"/>
        <end position="477"/>
    </location>
</feature>
<evidence type="ECO:0000256" key="10">
    <source>
        <dbReference type="ARBA" id="ARBA00022989"/>
    </source>
</evidence>
<dbReference type="PANTHER" id="PTHR30540:SF79">
    <property type="entry name" value="LOW AFFINITY POTASSIUM TRANSPORT SYSTEM PROTEIN KUP"/>
    <property type="match status" value="1"/>
</dbReference>
<accession>A0ABT8Y8X7</accession>
<feature type="transmembrane region" description="Helical" evidence="13">
    <location>
        <begin position="115"/>
        <end position="140"/>
    </location>
</feature>
<evidence type="ECO:0000256" key="11">
    <source>
        <dbReference type="ARBA" id="ARBA00023065"/>
    </source>
</evidence>
<reference evidence="16" key="1">
    <citation type="submission" date="2023-07" db="EMBL/GenBank/DDBJ databases">
        <authorList>
            <person name="Kim M."/>
        </authorList>
    </citation>
    <scope>NUCLEOTIDE SEQUENCE</scope>
    <source>
        <strain evidence="16">BIUV-7</strain>
    </source>
</reference>
<protein>
    <recommendedName>
        <fullName evidence="13">Probable potassium transport system protein Kup</fullName>
    </recommendedName>
</protein>
<keyword evidence="8 13" id="KW-0769">Symport</keyword>
<feature type="transmembrane region" description="Helical" evidence="13">
    <location>
        <begin position="152"/>
        <end position="171"/>
    </location>
</feature>
<dbReference type="InterPro" id="IPR023051">
    <property type="entry name" value="Kup"/>
</dbReference>
<feature type="transmembrane region" description="Helical" evidence="13">
    <location>
        <begin position="406"/>
        <end position="426"/>
    </location>
</feature>
<keyword evidence="10 13" id="KW-1133">Transmembrane helix</keyword>
<evidence type="ECO:0000259" key="15">
    <source>
        <dbReference type="Pfam" id="PF22776"/>
    </source>
</evidence>
<evidence type="ECO:0000256" key="3">
    <source>
        <dbReference type="ARBA" id="ARBA00022448"/>
    </source>
</evidence>
<keyword evidence="9 13" id="KW-0630">Potassium</keyword>
<keyword evidence="5" id="KW-0997">Cell inner membrane</keyword>
<name>A0ABT8Y8X7_9SPHN</name>
<keyword evidence="11 13" id="KW-0406">Ion transport</keyword>
<keyword evidence="12 13" id="KW-0472">Membrane</keyword>
<dbReference type="HAMAP" id="MF_01522">
    <property type="entry name" value="Kup"/>
    <property type="match status" value="1"/>
</dbReference>
<comment type="similarity">
    <text evidence="2 13">Belongs to the HAK/KUP transporter (TC 2.A.72) family.</text>
</comment>
<evidence type="ECO:0000256" key="5">
    <source>
        <dbReference type="ARBA" id="ARBA00022519"/>
    </source>
</evidence>
<feature type="transmembrane region" description="Helical" evidence="13">
    <location>
        <begin position="301"/>
        <end position="330"/>
    </location>
</feature>
<feature type="transmembrane region" description="Helical" evidence="13">
    <location>
        <begin position="183"/>
        <end position="204"/>
    </location>
</feature>
<keyword evidence="17" id="KW-1185">Reference proteome</keyword>
<dbReference type="Pfam" id="PF22776">
    <property type="entry name" value="K_trans_C"/>
    <property type="match status" value="1"/>
</dbReference>
<keyword evidence="3 13" id="KW-0813">Transport</keyword>
<comment type="function">
    <text evidence="13">Transport of potassium into the cell. Likely operates as a K(+):H(+) symporter.</text>
</comment>
<evidence type="ECO:0000256" key="12">
    <source>
        <dbReference type="ARBA" id="ARBA00023136"/>
    </source>
</evidence>
<dbReference type="EMBL" id="JAUOTP010000004">
    <property type="protein sequence ID" value="MDO6414783.1"/>
    <property type="molecule type" value="Genomic_DNA"/>
</dbReference>
<gene>
    <name evidence="13" type="primary">kup</name>
    <name evidence="16" type="ORF">Q4F19_10370</name>
</gene>
<dbReference type="InterPro" id="IPR053951">
    <property type="entry name" value="K_trans_N"/>
</dbReference>
<dbReference type="Proteomes" id="UP001169764">
    <property type="component" value="Unassembled WGS sequence"/>
</dbReference>
<keyword evidence="6 13" id="KW-0633">Potassium transport</keyword>
<dbReference type="InterPro" id="IPR053952">
    <property type="entry name" value="K_trans_C"/>
</dbReference>
<evidence type="ECO:0000256" key="2">
    <source>
        <dbReference type="ARBA" id="ARBA00007019"/>
    </source>
</evidence>
<dbReference type="Pfam" id="PF02705">
    <property type="entry name" value="K_trans"/>
    <property type="match status" value="1"/>
</dbReference>
<sequence length="635" mass="68409">MNLSPAESASPHPDTDHGGRRQLPLALGAIGVVFGDIGTSPLYALKESFTGHHPLVVDAPHLFGVLSLVFWTMMLIVTIKYVLIILRADNEGEGGSLALLALVTRSMGARTWTPIIAILGVSATALFYGDAIITPAISVLSAVEGLVVVEPALANLVLPISILVLIGLFAIQSRGTARVGALFGPIMVFYFLVIAVLGAMSIAARPEIVASLDPRWAVRFFLLDPKLAFLALGSVVLSVTGAEALYADMGHFGRKAISVSWLYVAFPCLMLNYLGQGALLLGRPEAIANPFFLLAPDQLRLPLVILATIATVIASQAVISGAFSVTQQAIQLGFLPRLKIINTSATAAGQIYMPLVNWLLLVAVVMITIGFRSSSNLAAAYGIAVTGTMFITACMLGVLTFTVWKWPPVIAGLATGAFLLVDGLYFASNVTKIPDGGWFPLLVAAIVFIILTTWAKGRGLVRARVAEDAMAVELFIASASPRLERVSGTAIFLSSAREGIPPALLHNVKHNKVLHARNLILTLIIEQTPYVSEDRRIAVEELSEGFFRVFLRYGFMEEMNVPAALGTRAICGGPFKQMETSYFLSRQTLIPSARPGMALWREHLFAWMVRNAESAMEFFRLPTNRVVELGSQVEI</sequence>
<evidence type="ECO:0000256" key="8">
    <source>
        <dbReference type="ARBA" id="ARBA00022847"/>
    </source>
</evidence>
<evidence type="ECO:0000256" key="7">
    <source>
        <dbReference type="ARBA" id="ARBA00022692"/>
    </source>
</evidence>
<feature type="transmembrane region" description="Helical" evidence="13">
    <location>
        <begin position="227"/>
        <end position="247"/>
    </location>
</feature>
<dbReference type="InterPro" id="IPR003855">
    <property type="entry name" value="K+_transporter"/>
</dbReference>
<evidence type="ECO:0000256" key="9">
    <source>
        <dbReference type="ARBA" id="ARBA00022958"/>
    </source>
</evidence>
<keyword evidence="7 13" id="KW-0812">Transmembrane</keyword>
<feature type="transmembrane region" description="Helical" evidence="13">
    <location>
        <begin position="65"/>
        <end position="86"/>
    </location>
</feature>
<feature type="transmembrane region" description="Helical" evidence="13">
    <location>
        <begin position="377"/>
        <end position="399"/>
    </location>
</feature>
<comment type="caution">
    <text evidence="16">The sequence shown here is derived from an EMBL/GenBank/DDBJ whole genome shotgun (WGS) entry which is preliminary data.</text>
</comment>
<evidence type="ECO:0000256" key="4">
    <source>
        <dbReference type="ARBA" id="ARBA00022475"/>
    </source>
</evidence>
<comment type="subcellular location">
    <subcellularLocation>
        <location evidence="13">Cell membrane</location>
        <topology evidence="13">Multi-pass membrane protein</topology>
    </subcellularLocation>
    <subcellularLocation>
        <location evidence="1">Membrane</location>
        <topology evidence="1">Multi-pass membrane protein</topology>
    </subcellularLocation>
</comment>
<dbReference type="RefSeq" id="WP_303542273.1">
    <property type="nucleotide sequence ID" value="NZ_JAUOTP010000004.1"/>
</dbReference>
<evidence type="ECO:0000313" key="16">
    <source>
        <dbReference type="EMBL" id="MDO6414783.1"/>
    </source>
</evidence>
<evidence type="ECO:0000256" key="1">
    <source>
        <dbReference type="ARBA" id="ARBA00004141"/>
    </source>
</evidence>
<evidence type="ECO:0000256" key="6">
    <source>
        <dbReference type="ARBA" id="ARBA00022538"/>
    </source>
</evidence>
<feature type="domain" description="K+ potassium transporter C-terminal" evidence="15">
    <location>
        <begin position="487"/>
        <end position="635"/>
    </location>
</feature>
<evidence type="ECO:0000256" key="13">
    <source>
        <dbReference type="HAMAP-Rule" id="MF_01522"/>
    </source>
</evidence>
<feature type="transmembrane region" description="Helical" evidence="13">
    <location>
        <begin position="438"/>
        <end position="455"/>
    </location>
</feature>
<dbReference type="PANTHER" id="PTHR30540">
    <property type="entry name" value="OSMOTIC STRESS POTASSIUM TRANSPORTER"/>
    <property type="match status" value="1"/>
</dbReference>
<keyword evidence="4 13" id="KW-1003">Cell membrane</keyword>